<dbReference type="Proteomes" id="UP001419084">
    <property type="component" value="Unassembled WGS sequence"/>
</dbReference>
<sequence>MKNARLNLRISDEDLEKIHRKAQQANRTLTDYVTATCLGKEIVIITNLAQVLKELKAVGRNLNQIAVLAHSGRISAVNLTGVQEEMVTINQQLKEILERRRWSA</sequence>
<keyword evidence="4" id="KW-1185">Reference proteome</keyword>
<dbReference type="OrthoDB" id="1645362at2"/>
<evidence type="ECO:0000313" key="2">
    <source>
        <dbReference type="EMBL" id="RFZ80171.1"/>
    </source>
</evidence>
<comment type="caution">
    <text evidence="2">The sequence shown here is derived from an EMBL/GenBank/DDBJ whole genome shotgun (WGS) entry which is preliminary data.</text>
</comment>
<name>A0A3E2NGZ3_9FIRM</name>
<dbReference type="InterPro" id="IPR053842">
    <property type="entry name" value="NikA-like"/>
</dbReference>
<dbReference type="Proteomes" id="UP000260680">
    <property type="component" value="Unassembled WGS sequence"/>
</dbReference>
<dbReference type="EMBL" id="BRPJ01000030">
    <property type="protein sequence ID" value="GLB29635.1"/>
    <property type="molecule type" value="Genomic_DNA"/>
</dbReference>
<evidence type="ECO:0000313" key="4">
    <source>
        <dbReference type="Proteomes" id="UP001419084"/>
    </source>
</evidence>
<evidence type="ECO:0000313" key="3">
    <source>
        <dbReference type="Proteomes" id="UP000260680"/>
    </source>
</evidence>
<reference evidence="1 4" key="2">
    <citation type="journal article" date="2024" name="Int. J. Syst. Evol. Microbiol.">
        <title>Lacrimispora brassicae sp. nov. isolated from fermented cabbage, and proposal of Clostridium indicum Gundawar et al. 2019 and Clostridium methoxybenzovorans Mechichi et al. 1999 as heterotypic synonyms of Lacrimispora amygdalina (Parshina et al. 2003) Haas and Blanchard 2020 and Lacrimispora indolis (McClung and McCoy 1957) Haas and Blanchard 2020, respectively.</title>
        <authorList>
            <person name="Kobayashi H."/>
            <person name="Tanizawa Y."/>
            <person name="Sakamoto M."/>
            <person name="Ohkuma M."/>
            <person name="Tohno M."/>
        </authorList>
    </citation>
    <scope>NUCLEOTIDE SEQUENCE [LARGE SCALE GENOMIC DNA]</scope>
    <source>
        <strain evidence="1 4">DSM 12857</strain>
    </source>
</reference>
<dbReference type="AlphaFoldDB" id="A0A3E2NGZ3"/>
<proteinExistence type="predicted"/>
<protein>
    <submittedName>
        <fullName evidence="2">Plasmid mobilization relaxosome protein MobC</fullName>
    </submittedName>
</protein>
<accession>A0A3E2NGZ3</accession>
<evidence type="ECO:0000313" key="1">
    <source>
        <dbReference type="EMBL" id="GLB29635.1"/>
    </source>
</evidence>
<organism evidence="2 3">
    <name type="scientific">Lacrimispora amygdalina</name>
    <dbReference type="NCBI Taxonomy" id="253257"/>
    <lineage>
        <taxon>Bacteria</taxon>
        <taxon>Bacillati</taxon>
        <taxon>Bacillota</taxon>
        <taxon>Clostridia</taxon>
        <taxon>Lachnospirales</taxon>
        <taxon>Lachnospiraceae</taxon>
        <taxon>Lacrimispora</taxon>
    </lineage>
</organism>
<dbReference type="RefSeq" id="WP_117415762.1">
    <property type="nucleotide sequence ID" value="NZ_BRPJ01000030.1"/>
</dbReference>
<gene>
    <name evidence="2" type="ORF">DS742_04145</name>
    <name evidence="1" type="ORF">LAD12857_15580</name>
</gene>
<dbReference type="Pfam" id="PF21983">
    <property type="entry name" value="NikA-like"/>
    <property type="match status" value="1"/>
</dbReference>
<dbReference type="EMBL" id="QOHO01000013">
    <property type="protein sequence ID" value="RFZ80171.1"/>
    <property type="molecule type" value="Genomic_DNA"/>
</dbReference>
<reference evidence="2 3" key="1">
    <citation type="submission" date="2018-07" db="EMBL/GenBank/DDBJ databases">
        <title>New species, Clostridium PI-S10-A1B.</title>
        <authorList>
            <person name="Krishna G."/>
            <person name="Summeta K."/>
            <person name="Shikha S."/>
            <person name="Prabhu P.B."/>
            <person name="Suresh K."/>
        </authorList>
    </citation>
    <scope>NUCLEOTIDE SEQUENCE [LARGE SCALE GENOMIC DNA]</scope>
    <source>
        <strain evidence="2 3">PI-S10-A1B</strain>
    </source>
</reference>